<accession>A0AAW0VIB5</accession>
<keyword evidence="4" id="KW-1185">Reference proteome</keyword>
<dbReference type="EMBL" id="PEKT03000001">
    <property type="protein sequence ID" value="KAK8441907.1"/>
    <property type="molecule type" value="Genomic_DNA"/>
</dbReference>
<feature type="region of interest" description="Disordered" evidence="1">
    <location>
        <begin position="208"/>
        <end position="346"/>
    </location>
</feature>
<feature type="compositionally biased region" description="Basic and acidic residues" evidence="1">
    <location>
        <begin position="69"/>
        <end position="81"/>
    </location>
</feature>
<evidence type="ECO:0000259" key="2">
    <source>
        <dbReference type="Pfam" id="PF10180"/>
    </source>
</evidence>
<comment type="caution">
    <text evidence="3">The sequence shown here is derived from an EMBL/GenBank/DDBJ whole genome shotgun (WGS) entry which is preliminary data.</text>
</comment>
<feature type="compositionally biased region" description="Acidic residues" evidence="1">
    <location>
        <begin position="288"/>
        <end position="308"/>
    </location>
</feature>
<reference evidence="3 4" key="1">
    <citation type="journal article" date="2017" name="Clin. Infect. Dis.">
        <title>Simultaneous emergence of multidrug-resistant Candida auris on 3 continents confirmed by whole-genome sequencing and epidemiological analyses.</title>
        <authorList>
            <person name="Lockhart S.R."/>
            <person name="Etienne K.A."/>
            <person name="Vallabhaneni S."/>
            <person name="Farooqi J."/>
            <person name="Chowdhary A."/>
            <person name="Govender N.P."/>
            <person name="Colombo A.L."/>
            <person name="Calvo B."/>
            <person name="Cuomo C.A."/>
            <person name="Desjardins C.A."/>
            <person name="Berkow E.L."/>
            <person name="Castanheira M."/>
            <person name="Magobo R.E."/>
            <person name="Jabeen K."/>
            <person name="Asghar R.J."/>
            <person name="Meis J.F."/>
            <person name="Jackson B."/>
            <person name="Chiller T."/>
            <person name="Litvintseva A.P."/>
        </authorList>
    </citation>
    <scope>NUCLEOTIDE SEQUENCE [LARGE SCALE GENOMIC DNA]</scope>
    <source>
        <strain evidence="3 4">B8441</strain>
    </source>
</reference>
<evidence type="ECO:0000256" key="1">
    <source>
        <dbReference type="SAM" id="MobiDB-lite"/>
    </source>
</evidence>
<organism evidence="3 4">
    <name type="scientific">Candidozyma auris</name>
    <name type="common">Yeast</name>
    <name type="synonym">Candida auris</name>
    <dbReference type="NCBI Taxonomy" id="498019"/>
    <lineage>
        <taxon>Eukaryota</taxon>
        <taxon>Fungi</taxon>
        <taxon>Dikarya</taxon>
        <taxon>Ascomycota</taxon>
        <taxon>Saccharomycotina</taxon>
        <taxon>Pichiomycetes</taxon>
        <taxon>Metschnikowiaceae</taxon>
        <taxon>Candidozyma</taxon>
    </lineage>
</organism>
<gene>
    <name evidence="3" type="ORF">B9J08_00223</name>
</gene>
<feature type="region of interest" description="Disordered" evidence="1">
    <location>
        <begin position="169"/>
        <end position="190"/>
    </location>
</feature>
<reference evidence="3 4" key="2">
    <citation type="journal article" date="2018" name="Nat. Commun.">
        <title>Genomic insights into multidrug-resistance, mating and virulence in Candida auris and related emerging species.</title>
        <authorList>
            <person name="Munoz J.F."/>
            <person name="Gade L."/>
            <person name="Chow N.A."/>
            <person name="Loparev V.N."/>
            <person name="Juieng P."/>
            <person name="Berkow E.L."/>
            <person name="Farrer R.A."/>
            <person name="Litvintseva A.P."/>
            <person name="Cuomo C.A."/>
        </authorList>
    </citation>
    <scope>GENOME REANNOTATION</scope>
    <source>
        <strain evidence="3 4">B8441</strain>
    </source>
</reference>
<dbReference type="InterPro" id="IPR019327">
    <property type="entry name" value="WKF"/>
</dbReference>
<dbReference type="Pfam" id="PF10180">
    <property type="entry name" value="WKF"/>
    <property type="match status" value="1"/>
</dbReference>
<name>A0AAW0VIB5_CANAR</name>
<dbReference type="Proteomes" id="UP000230249">
    <property type="component" value="Unassembled WGS sequence"/>
</dbReference>
<dbReference type="PANTHER" id="PTHR22306">
    <property type="entry name" value="CHROMOSOME 7 OPEN READING FRAME 50"/>
    <property type="match status" value="1"/>
</dbReference>
<dbReference type="AlphaFoldDB" id="A0AAW0VIB5"/>
<evidence type="ECO:0000313" key="3">
    <source>
        <dbReference type="EMBL" id="KAK8441907.1"/>
    </source>
</evidence>
<feature type="compositionally biased region" description="Basic and acidic residues" evidence="1">
    <location>
        <begin position="169"/>
        <end position="179"/>
    </location>
</feature>
<feature type="region of interest" description="Disordered" evidence="1">
    <location>
        <begin position="35"/>
        <end position="81"/>
    </location>
</feature>
<feature type="domain" description="WKF" evidence="2">
    <location>
        <begin position="83"/>
        <end position="142"/>
    </location>
</feature>
<proteinExistence type="predicted"/>
<dbReference type="PANTHER" id="PTHR22306:SF2">
    <property type="entry name" value="CHROMOSOME 7 OPEN READING FRAME 50"/>
    <property type="match status" value="1"/>
</dbReference>
<sequence length="346" mass="39027">MMATVPAWKKLGLKVKDNNEVTSFNDIVHLDTPTVDKNLAKKLNKKRRQEEEKSRDTKEKKPPKRQKLPKSERKPPPEKDQLAYLRQYSVDKENWKFSKQKQNWILKHLDSIPHEYEDSLIAYIEGIQGGARSRLVEQLTEVANRWNAISEALEAKVNAELYGEGENEAIKEGNEETKGENTPQSVTRENAIRTRKLLHALTGENIELLGLEEEGSESEQRTKESTSTTVVSDVKDDSNQSSEDALDGQSASEEPEKETGNGANDEGEDESEDDGSKRNISSSKKVEEEDNIIIESVDVEDFFEDSDGESSKKSKSQTKSRRKSTNKKHSRSGSSSKSRNQSDASR</sequence>
<feature type="compositionally biased region" description="Low complexity" evidence="1">
    <location>
        <begin position="332"/>
        <end position="346"/>
    </location>
</feature>
<protein>
    <recommendedName>
        <fullName evidence="2">WKF domain-containing protein</fullName>
    </recommendedName>
</protein>
<evidence type="ECO:0000313" key="4">
    <source>
        <dbReference type="Proteomes" id="UP000230249"/>
    </source>
</evidence>
<feature type="compositionally biased region" description="Basic and acidic residues" evidence="1">
    <location>
        <begin position="48"/>
        <end position="60"/>
    </location>
</feature>
<feature type="compositionally biased region" description="Basic residues" evidence="1">
    <location>
        <begin position="313"/>
        <end position="331"/>
    </location>
</feature>